<proteinExistence type="predicted"/>
<evidence type="ECO:0000313" key="1">
    <source>
        <dbReference type="EMBL" id="STV07193.1"/>
    </source>
</evidence>
<reference evidence="1 2" key="1">
    <citation type="submission" date="2018-06" db="EMBL/GenBank/DDBJ databases">
        <authorList>
            <consortium name="Pathogen Informatics"/>
            <person name="Doyle S."/>
        </authorList>
    </citation>
    <scope>NUCLEOTIDE SEQUENCE [LARGE SCALE GENOMIC DNA]</scope>
    <source>
        <strain evidence="1 2">NCTC10313</strain>
    </source>
</reference>
<accession>A0A378AEQ5</accession>
<dbReference type="AlphaFoldDB" id="A0A378AEQ5"/>
<name>A0A378AEQ5_KLEPO</name>
<evidence type="ECO:0000313" key="2">
    <source>
        <dbReference type="Proteomes" id="UP000254487"/>
    </source>
</evidence>
<organism evidence="1 2">
    <name type="scientific">Klebsiella pneumoniae subsp. ozaenae</name>
    <dbReference type="NCBI Taxonomy" id="574"/>
    <lineage>
        <taxon>Bacteria</taxon>
        <taxon>Pseudomonadati</taxon>
        <taxon>Pseudomonadota</taxon>
        <taxon>Gammaproteobacteria</taxon>
        <taxon>Enterobacterales</taxon>
        <taxon>Enterobacteriaceae</taxon>
        <taxon>Klebsiella/Raoultella group</taxon>
        <taxon>Klebsiella</taxon>
        <taxon>Klebsiella pneumoniae complex</taxon>
    </lineage>
</organism>
<sequence length="67" mass="7049">MENPAPLTCALPERVATVGEGVKDSLPIVISYLPVAFAFGLNATRLGFTRWKACSSPALFTLAPASL</sequence>
<dbReference type="EMBL" id="UGLW01000003">
    <property type="protein sequence ID" value="STV07193.1"/>
    <property type="molecule type" value="Genomic_DNA"/>
</dbReference>
<protein>
    <submittedName>
        <fullName evidence="1">AzlC family protein</fullName>
    </submittedName>
</protein>
<dbReference type="Proteomes" id="UP000254487">
    <property type="component" value="Unassembled WGS sequence"/>
</dbReference>
<gene>
    <name evidence="1" type="primary">ygaZ_1</name>
    <name evidence="1" type="ORF">NCTC10313_05479</name>
</gene>